<accession>X1EHR6</accession>
<comment type="caution">
    <text evidence="1">The sequence shown here is derived from an EMBL/GenBank/DDBJ whole genome shotgun (WGS) entry which is preliminary data.</text>
</comment>
<organism evidence="1">
    <name type="scientific">marine sediment metagenome</name>
    <dbReference type="NCBI Taxonomy" id="412755"/>
    <lineage>
        <taxon>unclassified sequences</taxon>
        <taxon>metagenomes</taxon>
        <taxon>ecological metagenomes</taxon>
    </lineage>
</organism>
<proteinExistence type="predicted"/>
<protein>
    <submittedName>
        <fullName evidence="1">Uncharacterized protein</fullName>
    </submittedName>
</protein>
<evidence type="ECO:0000313" key="1">
    <source>
        <dbReference type="EMBL" id="GAH32866.1"/>
    </source>
</evidence>
<sequence>MTDVLIFEAYMNAAIPYIDKKWLADPVVHKHRLLVRNQSNQTLYFKLFNAIPKGSILAG</sequence>
<dbReference type="AlphaFoldDB" id="X1EHR6"/>
<dbReference type="EMBL" id="BARU01009105">
    <property type="protein sequence ID" value="GAH32866.1"/>
    <property type="molecule type" value="Genomic_DNA"/>
</dbReference>
<reference evidence="1" key="1">
    <citation type="journal article" date="2014" name="Front. Microbiol.">
        <title>High frequency of phylogenetically diverse reductive dehalogenase-homologous genes in deep subseafloor sedimentary metagenomes.</title>
        <authorList>
            <person name="Kawai M."/>
            <person name="Futagami T."/>
            <person name="Toyoda A."/>
            <person name="Takaki Y."/>
            <person name="Nishi S."/>
            <person name="Hori S."/>
            <person name="Arai W."/>
            <person name="Tsubouchi T."/>
            <person name="Morono Y."/>
            <person name="Uchiyama I."/>
            <person name="Ito T."/>
            <person name="Fujiyama A."/>
            <person name="Inagaki F."/>
            <person name="Takami H."/>
        </authorList>
    </citation>
    <scope>NUCLEOTIDE SEQUENCE</scope>
    <source>
        <strain evidence="1">Expedition CK06-06</strain>
    </source>
</reference>
<gene>
    <name evidence="1" type="ORF">S03H2_17626</name>
</gene>
<name>X1EHR6_9ZZZZ</name>